<feature type="transmembrane region" description="Helical" evidence="8">
    <location>
        <begin position="244"/>
        <end position="266"/>
    </location>
</feature>
<proteinExistence type="inferred from homology"/>
<evidence type="ECO:0000256" key="4">
    <source>
        <dbReference type="ARBA" id="ARBA00022475"/>
    </source>
</evidence>
<keyword evidence="5 8" id="KW-0812">Transmembrane</keyword>
<feature type="transmembrane region" description="Helical" evidence="8">
    <location>
        <begin position="105"/>
        <end position="127"/>
    </location>
</feature>
<dbReference type="AlphaFoldDB" id="A0A845QNS7"/>
<feature type="transmembrane region" description="Helical" evidence="8">
    <location>
        <begin position="12"/>
        <end position="32"/>
    </location>
</feature>
<comment type="caution">
    <text evidence="10">The sequence shown here is derived from an EMBL/GenBank/DDBJ whole genome shotgun (WGS) entry which is preliminary data.</text>
</comment>
<dbReference type="GO" id="GO:0005886">
    <property type="term" value="C:plasma membrane"/>
    <property type="evidence" value="ECO:0007669"/>
    <property type="project" value="UniProtKB-SubCell"/>
</dbReference>
<sequence length="302" mass="33233">MQGEFMDKRNYKIGLTSAIGCAIVWGLLPIYWNSLKPIPSGVIIFYRIVLMAVVCFIACAFQYRPKNVFKPMFESKKSLLTYIIAGIIITINWSIYIWAVNAGQVIQTSMGYFLEPLVVCLFGVVIYKEKINNWKKISVCFAVCGLLVMIIGYKQVPLIAVGLGLSFAIYAAIKKSVSAAPLQSLLYETIFLAPVALGFVCYYENAGVGALTAGSGKFILLMFAGIATAVPLALFSFAASKLPLITVGLTEYISPSISLILGIFLFKEPFDTIQFSAFAIIWIGLIFFTYGEISDNKNKAEE</sequence>
<evidence type="ECO:0000256" key="6">
    <source>
        <dbReference type="ARBA" id="ARBA00022989"/>
    </source>
</evidence>
<feature type="transmembrane region" description="Helical" evidence="8">
    <location>
        <begin position="218"/>
        <end position="237"/>
    </location>
</feature>
<comment type="similarity">
    <text evidence="2">Belongs to the EamA transporter family.</text>
</comment>
<evidence type="ECO:0000256" key="7">
    <source>
        <dbReference type="ARBA" id="ARBA00023136"/>
    </source>
</evidence>
<evidence type="ECO:0000256" key="5">
    <source>
        <dbReference type="ARBA" id="ARBA00022692"/>
    </source>
</evidence>
<keyword evidence="4" id="KW-1003">Cell membrane</keyword>
<feature type="transmembrane region" description="Helical" evidence="8">
    <location>
        <begin position="185"/>
        <end position="206"/>
    </location>
</feature>
<protein>
    <submittedName>
        <fullName evidence="10">EamA family transporter RarD</fullName>
    </submittedName>
</protein>
<dbReference type="InterPro" id="IPR037185">
    <property type="entry name" value="EmrE-like"/>
</dbReference>
<keyword evidence="6 8" id="KW-1133">Transmembrane helix</keyword>
<keyword evidence="3" id="KW-0813">Transport</keyword>
<evidence type="ECO:0000256" key="3">
    <source>
        <dbReference type="ARBA" id="ARBA00022448"/>
    </source>
</evidence>
<feature type="domain" description="EamA" evidence="9">
    <location>
        <begin position="13"/>
        <end position="150"/>
    </location>
</feature>
<organism evidence="10 11">
    <name type="scientific">Anaerotruncus colihominis</name>
    <dbReference type="NCBI Taxonomy" id="169435"/>
    <lineage>
        <taxon>Bacteria</taxon>
        <taxon>Bacillati</taxon>
        <taxon>Bacillota</taxon>
        <taxon>Clostridia</taxon>
        <taxon>Eubacteriales</taxon>
        <taxon>Oscillospiraceae</taxon>
        <taxon>Anaerotruncus</taxon>
    </lineage>
</organism>
<evidence type="ECO:0000313" key="11">
    <source>
        <dbReference type="Proteomes" id="UP000446866"/>
    </source>
</evidence>
<reference evidence="10 11" key="1">
    <citation type="submission" date="2018-08" db="EMBL/GenBank/DDBJ databases">
        <title>Murine metabolic-syndrome-specific gut microbial biobank.</title>
        <authorList>
            <person name="Liu C."/>
        </authorList>
    </citation>
    <scope>NUCLEOTIDE SEQUENCE [LARGE SCALE GENOMIC DNA]</scope>
    <source>
        <strain evidence="10 11">28</strain>
    </source>
</reference>
<keyword evidence="11" id="KW-1185">Reference proteome</keyword>
<evidence type="ECO:0000256" key="8">
    <source>
        <dbReference type="SAM" id="Phobius"/>
    </source>
</evidence>
<dbReference type="NCBIfam" id="TIGR00688">
    <property type="entry name" value="rarD"/>
    <property type="match status" value="1"/>
</dbReference>
<comment type="subcellular location">
    <subcellularLocation>
        <location evidence="1">Cell membrane</location>
        <topology evidence="1">Multi-pass membrane protein</topology>
    </subcellularLocation>
</comment>
<feature type="transmembrane region" description="Helical" evidence="8">
    <location>
        <begin position="134"/>
        <end position="151"/>
    </location>
</feature>
<evidence type="ECO:0000259" key="9">
    <source>
        <dbReference type="Pfam" id="PF00892"/>
    </source>
</evidence>
<evidence type="ECO:0000313" key="10">
    <source>
        <dbReference type="EMBL" id="NBH62357.1"/>
    </source>
</evidence>
<dbReference type="InterPro" id="IPR004626">
    <property type="entry name" value="RarD"/>
</dbReference>
<dbReference type="PANTHER" id="PTHR22911:SF137">
    <property type="entry name" value="SOLUTE CARRIER FAMILY 35 MEMBER G2-RELATED"/>
    <property type="match status" value="1"/>
</dbReference>
<name>A0A845QNS7_9FIRM</name>
<feature type="transmembrane region" description="Helical" evidence="8">
    <location>
        <begin position="272"/>
        <end position="290"/>
    </location>
</feature>
<evidence type="ECO:0000256" key="2">
    <source>
        <dbReference type="ARBA" id="ARBA00007362"/>
    </source>
</evidence>
<evidence type="ECO:0000256" key="1">
    <source>
        <dbReference type="ARBA" id="ARBA00004651"/>
    </source>
</evidence>
<dbReference type="Pfam" id="PF00892">
    <property type="entry name" value="EamA"/>
    <property type="match status" value="1"/>
</dbReference>
<dbReference type="EMBL" id="QXWK01000023">
    <property type="protein sequence ID" value="NBH62357.1"/>
    <property type="molecule type" value="Genomic_DNA"/>
</dbReference>
<dbReference type="Proteomes" id="UP000446866">
    <property type="component" value="Unassembled WGS sequence"/>
</dbReference>
<feature type="transmembrane region" description="Helical" evidence="8">
    <location>
        <begin position="79"/>
        <end position="99"/>
    </location>
</feature>
<dbReference type="PANTHER" id="PTHR22911">
    <property type="entry name" value="ACYL-MALONYL CONDENSING ENZYME-RELATED"/>
    <property type="match status" value="1"/>
</dbReference>
<feature type="transmembrane region" description="Helical" evidence="8">
    <location>
        <begin position="44"/>
        <end position="63"/>
    </location>
</feature>
<dbReference type="SUPFAM" id="SSF103481">
    <property type="entry name" value="Multidrug resistance efflux transporter EmrE"/>
    <property type="match status" value="2"/>
</dbReference>
<accession>A0A845QNS7</accession>
<keyword evidence="7 8" id="KW-0472">Membrane</keyword>
<gene>
    <name evidence="10" type="primary">rarD</name>
    <name evidence="10" type="ORF">D0435_11920</name>
</gene>
<dbReference type="InterPro" id="IPR000620">
    <property type="entry name" value="EamA_dom"/>
</dbReference>